<dbReference type="PANTHER" id="PTHR10272">
    <property type="entry name" value="PLATELET-ACTIVATING FACTOR ACETYLHYDROLASE"/>
    <property type="match status" value="1"/>
</dbReference>
<dbReference type="SUPFAM" id="SSF53474">
    <property type="entry name" value="alpha/beta-Hydrolases"/>
    <property type="match status" value="1"/>
</dbReference>
<dbReference type="AlphaFoldDB" id="A0A9P6GDJ7"/>
<accession>A0A9P6GDJ7</accession>
<dbReference type="GO" id="GO:0003847">
    <property type="term" value="F:1-alkyl-2-acetylglycerophosphocholine esterase activity"/>
    <property type="evidence" value="ECO:0007669"/>
    <property type="project" value="UniProtKB-EC"/>
</dbReference>
<keyword evidence="7" id="KW-1185">Reference proteome</keyword>
<dbReference type="PANTHER" id="PTHR10272:SF14">
    <property type="entry name" value="PAF ACETYLHYDROLASE FAMILY PROTEIN"/>
    <property type="match status" value="1"/>
</dbReference>
<feature type="signal peptide" evidence="5">
    <location>
        <begin position="1"/>
        <end position="17"/>
    </location>
</feature>
<evidence type="ECO:0000256" key="3">
    <source>
        <dbReference type="ARBA" id="ARBA00022963"/>
    </source>
</evidence>
<dbReference type="InterPro" id="IPR029058">
    <property type="entry name" value="AB_hydrolase_fold"/>
</dbReference>
<keyword evidence="3" id="KW-0442">Lipid degradation</keyword>
<comment type="caution">
    <text evidence="6">The sequence shown here is derived from an EMBL/GenBank/DDBJ whole genome shotgun (WGS) entry which is preliminary data.</text>
</comment>
<dbReference type="EC" id="3.1.1.47" evidence="1"/>
<sequence length="379" mass="41516">MLFRIILFCASGAPVFGFSLPPTTGPFGVGSKAWVLDKITENDPVASDGVGRSLILNVYYPTRDKPSPRRYIWDGLASYFEKYYSITSGAFGNTTARILDEALPIPECDHLALPTLLWGPPFTGPPSQMFSSLFTDLVSHGYVIVTVDHPGEQPYLQYPNGTGITGLGKDFIPDGNFINRVHEYRLEDTAAVLDALPMLRKELGVSLNLTHVALFGHSLGGSGALNQLLSDKNRTHPRILGSIDVDGQVFPPAFANDSSADVHTPTLLLMSEEHLAVGDFSLAQFVTWQTNWSEYLIMHGKTNHSDFTDLAVLLQENGITGGDGAIKAERMVEITRRFVRGFFDMVGRIGDEGILSGSDTVKKEWPEVEFADRAPRPVA</sequence>
<organism evidence="6 7">
    <name type="scientific">Paraphaeosphaeria minitans</name>
    <dbReference type="NCBI Taxonomy" id="565426"/>
    <lineage>
        <taxon>Eukaryota</taxon>
        <taxon>Fungi</taxon>
        <taxon>Dikarya</taxon>
        <taxon>Ascomycota</taxon>
        <taxon>Pezizomycotina</taxon>
        <taxon>Dothideomycetes</taxon>
        <taxon>Pleosporomycetidae</taxon>
        <taxon>Pleosporales</taxon>
        <taxon>Massarineae</taxon>
        <taxon>Didymosphaeriaceae</taxon>
        <taxon>Paraphaeosphaeria</taxon>
    </lineage>
</organism>
<name>A0A9P6GDJ7_9PLEO</name>
<dbReference type="EMBL" id="WJXW01000010">
    <property type="protein sequence ID" value="KAF9732395.1"/>
    <property type="molecule type" value="Genomic_DNA"/>
</dbReference>
<evidence type="ECO:0000313" key="7">
    <source>
        <dbReference type="Proteomes" id="UP000756921"/>
    </source>
</evidence>
<keyword evidence="5" id="KW-0732">Signal</keyword>
<proteinExistence type="predicted"/>
<evidence type="ECO:0000256" key="1">
    <source>
        <dbReference type="ARBA" id="ARBA00013201"/>
    </source>
</evidence>
<gene>
    <name evidence="6" type="ORF">PMIN01_09253</name>
</gene>
<reference evidence="6" key="1">
    <citation type="journal article" date="2020" name="Mol. Plant Microbe Interact.">
        <title>Genome Sequence of the Biocontrol Agent Coniothyrium minitans strain Conio (IMI 134523).</title>
        <authorList>
            <person name="Patel D."/>
            <person name="Shittu T.A."/>
            <person name="Baroncelli R."/>
            <person name="Muthumeenakshi S."/>
            <person name="Osborne T.H."/>
            <person name="Janganan T.K."/>
            <person name="Sreenivasaprasad S."/>
        </authorList>
    </citation>
    <scope>NUCLEOTIDE SEQUENCE</scope>
    <source>
        <strain evidence="6">Conio</strain>
    </source>
</reference>
<keyword evidence="4" id="KW-0443">Lipid metabolism</keyword>
<evidence type="ECO:0000256" key="4">
    <source>
        <dbReference type="ARBA" id="ARBA00023098"/>
    </source>
</evidence>
<dbReference type="GO" id="GO:0016042">
    <property type="term" value="P:lipid catabolic process"/>
    <property type="evidence" value="ECO:0007669"/>
    <property type="project" value="UniProtKB-KW"/>
</dbReference>
<evidence type="ECO:0000256" key="5">
    <source>
        <dbReference type="SAM" id="SignalP"/>
    </source>
</evidence>
<keyword evidence="2" id="KW-0378">Hydrolase</keyword>
<evidence type="ECO:0000256" key="2">
    <source>
        <dbReference type="ARBA" id="ARBA00022801"/>
    </source>
</evidence>
<dbReference type="Gene3D" id="3.40.50.1820">
    <property type="entry name" value="alpha/beta hydrolase"/>
    <property type="match status" value="1"/>
</dbReference>
<protein>
    <recommendedName>
        <fullName evidence="1">1-alkyl-2-acetylglycerophosphocholine esterase</fullName>
        <ecNumber evidence="1">3.1.1.47</ecNumber>
    </recommendedName>
</protein>
<dbReference type="Proteomes" id="UP000756921">
    <property type="component" value="Unassembled WGS sequence"/>
</dbReference>
<evidence type="ECO:0000313" key="6">
    <source>
        <dbReference type="EMBL" id="KAF9732395.1"/>
    </source>
</evidence>
<feature type="chain" id="PRO_5040201175" description="1-alkyl-2-acetylglycerophosphocholine esterase" evidence="5">
    <location>
        <begin position="18"/>
        <end position="379"/>
    </location>
</feature>
<dbReference type="OrthoDB" id="2363873at2759"/>
<dbReference type="Pfam" id="PF03403">
    <property type="entry name" value="PAF-AH_p_II"/>
    <property type="match status" value="1"/>
</dbReference>